<dbReference type="Pfam" id="PF00300">
    <property type="entry name" value="His_Phos_1"/>
    <property type="match status" value="1"/>
</dbReference>
<dbReference type="Gene3D" id="3.40.50.1240">
    <property type="entry name" value="Phosphoglycerate mutase-like"/>
    <property type="match status" value="1"/>
</dbReference>
<reference evidence="1 2" key="1">
    <citation type="journal article" date="2021" name="Nat. Commun.">
        <title>Genetic determinants of endophytism in the Arabidopsis root mycobiome.</title>
        <authorList>
            <person name="Mesny F."/>
            <person name="Miyauchi S."/>
            <person name="Thiergart T."/>
            <person name="Pickel B."/>
            <person name="Atanasova L."/>
            <person name="Karlsson M."/>
            <person name="Huettel B."/>
            <person name="Barry K.W."/>
            <person name="Haridas S."/>
            <person name="Chen C."/>
            <person name="Bauer D."/>
            <person name="Andreopoulos W."/>
            <person name="Pangilinan J."/>
            <person name="LaButti K."/>
            <person name="Riley R."/>
            <person name="Lipzen A."/>
            <person name="Clum A."/>
            <person name="Drula E."/>
            <person name="Henrissat B."/>
            <person name="Kohler A."/>
            <person name="Grigoriev I.V."/>
            <person name="Martin F.M."/>
            <person name="Hacquard S."/>
        </authorList>
    </citation>
    <scope>NUCLEOTIDE SEQUENCE [LARGE SCALE GENOMIC DNA]</scope>
    <source>
        <strain evidence="1 2">MPI-CAGE-CH-0241</strain>
    </source>
</reference>
<dbReference type="InterPro" id="IPR013078">
    <property type="entry name" value="His_Pase_superF_clade-1"/>
</dbReference>
<dbReference type="OrthoDB" id="414418at2759"/>
<evidence type="ECO:0000313" key="1">
    <source>
        <dbReference type="EMBL" id="KAH6873907.1"/>
    </source>
</evidence>
<dbReference type="InterPro" id="IPR051710">
    <property type="entry name" value="Phosphatase_SH3-domain"/>
</dbReference>
<protein>
    <submittedName>
        <fullName evidence="1">Histidine phosphatase superfamily</fullName>
    </submittedName>
</protein>
<evidence type="ECO:0000313" key="2">
    <source>
        <dbReference type="Proteomes" id="UP000777438"/>
    </source>
</evidence>
<dbReference type="EMBL" id="JAGPYM010000043">
    <property type="protein sequence ID" value="KAH6873907.1"/>
    <property type="molecule type" value="Genomic_DNA"/>
</dbReference>
<keyword evidence="2" id="KW-1185">Reference proteome</keyword>
<comment type="caution">
    <text evidence="1">The sequence shown here is derived from an EMBL/GenBank/DDBJ whole genome shotgun (WGS) entry which is preliminary data.</text>
</comment>
<accession>A0A9P8VRD0</accession>
<sequence length="300" mass="33353">MPVTEILIVRHGDRVQWTLNPISGVYSSTHPYPTGLPADPPLASNGVKQSKEVGIFLQNSLAEHAEQDRLRIYSSPFYRCLETLGPTIEALIETTPGNSATKKSLQVRGERGIGEWFALTWFIQPKPEELNRLRDGFFPWLDGTYQSKMAPPAHGETIVSLHNRVAQALAMVIEDVDREYEQAGRGDEEVTLLLCAHAATIIATGRALTGQLPNDYNEDELKCYTCGISKFIRKSIPPTGEAYYNDDWWKRRGVAGGWELSLNSDCGHLSQGEENGWRFNGDEAFDSYQAPPTLGSKIAV</sequence>
<dbReference type="Proteomes" id="UP000777438">
    <property type="component" value="Unassembled WGS sequence"/>
</dbReference>
<dbReference type="PANTHER" id="PTHR16469">
    <property type="entry name" value="UBIQUITIN-ASSOCIATED AND SH3 DOMAIN-CONTAINING BA-RELATED"/>
    <property type="match status" value="1"/>
</dbReference>
<dbReference type="InterPro" id="IPR029033">
    <property type="entry name" value="His_PPase_superfam"/>
</dbReference>
<dbReference type="SUPFAM" id="SSF53254">
    <property type="entry name" value="Phosphoglycerate mutase-like"/>
    <property type="match status" value="1"/>
</dbReference>
<dbReference type="AlphaFoldDB" id="A0A9P8VRD0"/>
<organism evidence="1 2">
    <name type="scientific">Thelonectria olida</name>
    <dbReference type="NCBI Taxonomy" id="1576542"/>
    <lineage>
        <taxon>Eukaryota</taxon>
        <taxon>Fungi</taxon>
        <taxon>Dikarya</taxon>
        <taxon>Ascomycota</taxon>
        <taxon>Pezizomycotina</taxon>
        <taxon>Sordariomycetes</taxon>
        <taxon>Hypocreomycetidae</taxon>
        <taxon>Hypocreales</taxon>
        <taxon>Nectriaceae</taxon>
        <taxon>Thelonectria</taxon>
    </lineage>
</organism>
<proteinExistence type="predicted"/>
<dbReference type="SMART" id="SM00855">
    <property type="entry name" value="PGAM"/>
    <property type="match status" value="1"/>
</dbReference>
<gene>
    <name evidence="1" type="ORF">B0T10DRAFT_499486</name>
</gene>
<dbReference type="PANTHER" id="PTHR16469:SF51">
    <property type="entry name" value="TRANSCRIPTION FACTOR TAU 55 KDA SUBUNIT"/>
    <property type="match status" value="1"/>
</dbReference>
<name>A0A9P8VRD0_9HYPO</name>
<dbReference type="CDD" id="cd07067">
    <property type="entry name" value="HP_PGM_like"/>
    <property type="match status" value="1"/>
</dbReference>